<dbReference type="AlphaFoldDB" id="A0A1U9NJX5"/>
<gene>
    <name evidence="2" type="ORF">STSP2_01365</name>
</gene>
<dbReference type="Proteomes" id="UP000189674">
    <property type="component" value="Chromosome"/>
</dbReference>
<keyword evidence="1" id="KW-0732">Signal</keyword>
<dbReference type="RefSeq" id="WP_146661003.1">
    <property type="nucleotide sequence ID" value="NZ_CP019791.1"/>
</dbReference>
<name>A0A1U9NJX5_9BACT</name>
<feature type="signal peptide" evidence="1">
    <location>
        <begin position="1"/>
        <end position="23"/>
    </location>
</feature>
<proteinExistence type="predicted"/>
<organism evidence="2 3">
    <name type="scientific">Anaerohalosphaera lusitana</name>
    <dbReference type="NCBI Taxonomy" id="1936003"/>
    <lineage>
        <taxon>Bacteria</taxon>
        <taxon>Pseudomonadati</taxon>
        <taxon>Planctomycetota</taxon>
        <taxon>Phycisphaerae</taxon>
        <taxon>Sedimentisphaerales</taxon>
        <taxon>Anaerohalosphaeraceae</taxon>
        <taxon>Anaerohalosphaera</taxon>
    </lineage>
</organism>
<evidence type="ECO:0000256" key="1">
    <source>
        <dbReference type="SAM" id="SignalP"/>
    </source>
</evidence>
<dbReference type="EMBL" id="CP019791">
    <property type="protein sequence ID" value="AQT68209.1"/>
    <property type="molecule type" value="Genomic_DNA"/>
</dbReference>
<keyword evidence="3" id="KW-1185">Reference proteome</keyword>
<feature type="chain" id="PRO_5013047084" evidence="1">
    <location>
        <begin position="24"/>
        <end position="405"/>
    </location>
</feature>
<evidence type="ECO:0000313" key="2">
    <source>
        <dbReference type="EMBL" id="AQT68209.1"/>
    </source>
</evidence>
<dbReference type="KEGG" id="alus:STSP2_01365"/>
<evidence type="ECO:0000313" key="3">
    <source>
        <dbReference type="Proteomes" id="UP000189674"/>
    </source>
</evidence>
<accession>A0A1U9NJX5</accession>
<protein>
    <submittedName>
        <fullName evidence="2">Uncharacterized protein</fullName>
    </submittedName>
</protein>
<sequence length="405" mass="44646" precursor="true">MSKPTKLMMIAILAATLSAPAWADSRAIDLKPEKMTSAQGFRPAFVRPEPAPTEDLTINAEFQASDQFYFNFTYGPDEDKIYSAVLDKQGGARAGVGLLYIDLNNDEILDPEKECITVLVGASYGSPPVHVPLSGFKDGSTRHVALAFNSSKVPDGEYVITAQLTSLTRFEGTTEFAGKKTKIALCDNNGNGTYNDINTRDVATSNDVVLVDTDSDGFFNMSFDSPEMFELNRYVKVHSDWYSFEPSPDGKTLDIQTEDPETGIVIAPDNIDYLELHSPNQDLKLTFTPNNRHVEALAGEYNLAEVRFAAKDDNGRQWFARAYDTSTQSLNFEVKPDEKIELPDLLPLKVSVEPQFKSNGKEIVFEPHTTTANGLQISVFGGDVPSVILKDPDGKILAKPKFEYG</sequence>
<reference evidence="3" key="1">
    <citation type="submission" date="2017-02" db="EMBL/GenBank/DDBJ databases">
        <title>Comparative genomics and description of representatives of a novel lineage of planctomycetes thriving in anoxic sediments.</title>
        <authorList>
            <person name="Spring S."/>
            <person name="Bunk B."/>
            <person name="Sproer C."/>
        </authorList>
    </citation>
    <scope>NUCLEOTIDE SEQUENCE [LARGE SCALE GENOMIC DNA]</scope>
    <source>
        <strain evidence="3">ST-NAGAB-D1</strain>
    </source>
</reference>